<dbReference type="AlphaFoldDB" id="E0V9H4"/>
<reference evidence="5" key="2">
    <citation type="submission" date="2007-04" db="EMBL/GenBank/DDBJ databases">
        <title>The genome of the human body louse.</title>
        <authorList>
            <consortium name="The Human Body Louse Genome Consortium"/>
            <person name="Kirkness E."/>
            <person name="Walenz B."/>
            <person name="Hass B."/>
            <person name="Bruggner R."/>
            <person name="Strausberg R."/>
        </authorList>
    </citation>
    <scope>NUCLEOTIDE SEQUENCE</scope>
    <source>
        <strain evidence="5">USDA</strain>
    </source>
</reference>
<dbReference type="STRING" id="121224.E0V9H4"/>
<gene>
    <name evidence="6" type="primary">8233729</name>
    <name evidence="5" type="ORF">Phum_PHUM011790</name>
</gene>
<comment type="similarity">
    <text evidence="1">Belongs to the CCZ1 family.</text>
</comment>
<dbReference type="EMBL" id="DS234993">
    <property type="protein sequence ID" value="EEB10030.1"/>
    <property type="molecule type" value="Genomic_DNA"/>
</dbReference>
<dbReference type="PANTHER" id="PTHR13056">
    <property type="entry name" value="VACUOLAR FUSION PROTEIN CCZ1 HOMOLOG-RELATED"/>
    <property type="match status" value="1"/>
</dbReference>
<dbReference type="GeneID" id="8233729"/>
<proteinExistence type="inferred from homology"/>
<protein>
    <recommendedName>
        <fullName evidence="8">CCZ1/INTU/HSP4 first Longin domain-containing protein</fullName>
    </recommendedName>
</protein>
<evidence type="ECO:0000313" key="6">
    <source>
        <dbReference type="EnsemblMetazoa" id="PHUM011790-PA"/>
    </source>
</evidence>
<evidence type="ECO:0000313" key="5">
    <source>
        <dbReference type="EMBL" id="EEB10030.1"/>
    </source>
</evidence>
<dbReference type="Pfam" id="PF19032">
    <property type="entry name" value="Intu_longin_2"/>
    <property type="match status" value="1"/>
</dbReference>
<dbReference type="InterPro" id="IPR043988">
    <property type="entry name" value="CCZ1/INTU_longin_2"/>
</dbReference>
<dbReference type="eggNOG" id="KOG2622">
    <property type="taxonomic scope" value="Eukaryota"/>
</dbReference>
<dbReference type="OMA" id="DCQALHT"/>
<evidence type="ECO:0000259" key="2">
    <source>
        <dbReference type="Pfam" id="PF19031"/>
    </source>
</evidence>
<dbReference type="InParanoid" id="E0V9H4"/>
<reference evidence="5" key="1">
    <citation type="submission" date="2007-04" db="EMBL/GenBank/DDBJ databases">
        <title>Annotation of Pediculus humanus corporis strain USDA.</title>
        <authorList>
            <person name="Kirkness E."/>
            <person name="Hannick L."/>
            <person name="Hass B."/>
            <person name="Bruggner R."/>
            <person name="Lawson D."/>
            <person name="Bidwell S."/>
            <person name="Joardar V."/>
            <person name="Caler E."/>
            <person name="Walenz B."/>
            <person name="Inman J."/>
            <person name="Schobel S."/>
            <person name="Galinsky K."/>
            <person name="Amedeo P."/>
            <person name="Strausberg R."/>
        </authorList>
    </citation>
    <scope>NUCLEOTIDE SEQUENCE</scope>
    <source>
        <strain evidence="5">USDA</strain>
    </source>
</reference>
<dbReference type="InterPro" id="IPR043989">
    <property type="entry name" value="CCZ1/INTU/HSP4_longin_3"/>
</dbReference>
<dbReference type="EMBL" id="AAZO01000141">
    <property type="status" value="NOT_ANNOTATED_CDS"/>
    <property type="molecule type" value="Genomic_DNA"/>
</dbReference>
<feature type="domain" description="CCZ1/INTU/HPS4 third Longin" evidence="4">
    <location>
        <begin position="395"/>
        <end position="491"/>
    </location>
</feature>
<dbReference type="OrthoDB" id="240546at2759"/>
<reference evidence="6" key="3">
    <citation type="submission" date="2021-02" db="UniProtKB">
        <authorList>
            <consortium name="EnsemblMetazoa"/>
        </authorList>
    </citation>
    <scope>IDENTIFICATION</scope>
    <source>
        <strain evidence="6">USDA</strain>
    </source>
</reference>
<evidence type="ECO:0008006" key="8">
    <source>
        <dbReference type="Google" id="ProtNLM"/>
    </source>
</evidence>
<dbReference type="InterPro" id="IPR043987">
    <property type="entry name" value="CCZ1/INTU/HSP4_longin_1"/>
</dbReference>
<feature type="domain" description="CCZ1/INTU second Longin" evidence="3">
    <location>
        <begin position="240"/>
        <end position="368"/>
    </location>
</feature>
<organism>
    <name type="scientific">Pediculus humanus subsp. corporis</name>
    <name type="common">Body louse</name>
    <dbReference type="NCBI Taxonomy" id="121224"/>
    <lineage>
        <taxon>Eukaryota</taxon>
        <taxon>Metazoa</taxon>
        <taxon>Ecdysozoa</taxon>
        <taxon>Arthropoda</taxon>
        <taxon>Hexapoda</taxon>
        <taxon>Insecta</taxon>
        <taxon>Pterygota</taxon>
        <taxon>Neoptera</taxon>
        <taxon>Paraneoptera</taxon>
        <taxon>Psocodea</taxon>
        <taxon>Troctomorpha</taxon>
        <taxon>Phthiraptera</taxon>
        <taxon>Anoplura</taxon>
        <taxon>Pediculidae</taxon>
        <taxon>Pediculus</taxon>
    </lineage>
</organism>
<dbReference type="FunCoup" id="E0V9H4">
    <property type="interactions" value="2356"/>
</dbReference>
<dbReference type="Proteomes" id="UP000009046">
    <property type="component" value="Unassembled WGS sequence"/>
</dbReference>
<dbReference type="CTD" id="8233729"/>
<evidence type="ECO:0000259" key="3">
    <source>
        <dbReference type="Pfam" id="PF19032"/>
    </source>
</evidence>
<dbReference type="GO" id="GO:0016192">
    <property type="term" value="P:vesicle-mediated transport"/>
    <property type="evidence" value="ECO:0007669"/>
    <property type="project" value="InterPro"/>
</dbReference>
<dbReference type="InterPro" id="IPR013176">
    <property type="entry name" value="Ccz1"/>
</dbReference>
<evidence type="ECO:0000256" key="1">
    <source>
        <dbReference type="ARBA" id="ARBA00005352"/>
    </source>
</evidence>
<dbReference type="PANTHER" id="PTHR13056:SF0">
    <property type="entry name" value="VACUOLAR FUSION PROTEIN CCZ1 HOMOLOG-RELATED"/>
    <property type="match status" value="1"/>
</dbReference>
<evidence type="ECO:0000259" key="4">
    <source>
        <dbReference type="Pfam" id="PF19033"/>
    </source>
</evidence>
<dbReference type="RefSeq" id="XP_002422768.1">
    <property type="nucleotide sequence ID" value="XM_002422723.1"/>
</dbReference>
<sequence length="503" mass="58904">MSFRALTVKRENIEIKTELTTAFYNFFFCKKFYFIMISSNDLELVNFFIFNPKYGQREGEEYKKILFYYPNETNKDVQLKNAGLCEALIKFTESFKPDKPCQNFHTKKSKQFFFEAEKEFWLVMTIGAPVQEINNDDNCSKEKSDSIQENVFDSILKKCYKIFKLFYGSFNSILSSSDDGLNILKQKLSKFYDSYLSELKIANCDILDVFQGMSYLPLRKEPFLHVQCFVNLVETKFKFVKHSAFLFNDQLIWSGICPEDMQIIYHYLIFKLLPPEIDLEVQDGFLFKELDSEVYSHYNTRSLVTKSFKFKNPKINAEMIPKVYLTSDNNVEIFYFLVYQYLSATLCLFIEETSDLSIDIFRNLDSYLSNYLSPLVTEIAEHCQKNTSITSSSSEGSPKVLYFNKLNLAQKSTMHLQSRRNVSKNVPGDILKMISDLNIENSEENAYGEVICQTLNDCWLVGKYSNSREFYVAFIHKKENLNNITDEVKKLCESQLKEIFFTE</sequence>
<dbReference type="Pfam" id="PF19031">
    <property type="entry name" value="Intu_longin_1"/>
    <property type="match status" value="1"/>
</dbReference>
<dbReference type="GO" id="GO:0035658">
    <property type="term" value="C:Mon1-Ccz1 complex"/>
    <property type="evidence" value="ECO:0007669"/>
    <property type="project" value="InterPro"/>
</dbReference>
<name>E0V9H4_PEDHC</name>
<keyword evidence="7" id="KW-1185">Reference proteome</keyword>
<feature type="domain" description="CCZ1/INTU/HSP4 first Longin" evidence="2">
    <location>
        <begin position="45"/>
        <end position="168"/>
    </location>
</feature>
<evidence type="ECO:0000313" key="7">
    <source>
        <dbReference type="Proteomes" id="UP000009046"/>
    </source>
</evidence>
<dbReference type="Pfam" id="PF19033">
    <property type="entry name" value="Intu_longin_3"/>
    <property type="match status" value="1"/>
</dbReference>
<dbReference type="EnsemblMetazoa" id="PHUM011790-RA">
    <property type="protein sequence ID" value="PHUM011790-PA"/>
    <property type="gene ID" value="PHUM011790"/>
</dbReference>
<dbReference type="HOGENOM" id="CLU_037828_2_0_1"/>
<dbReference type="VEuPathDB" id="VectorBase:PHUM011790"/>
<dbReference type="KEGG" id="phu:Phum_PHUM011790"/>
<accession>E0V9H4</accession>